<dbReference type="AlphaFoldDB" id="A0A9W2XS53"/>
<dbReference type="Proteomes" id="UP000515150">
    <property type="component" value="Chromosome 4"/>
</dbReference>
<feature type="region of interest" description="Disordered" evidence="1">
    <location>
        <begin position="496"/>
        <end position="557"/>
    </location>
</feature>
<organism evidence="3 4">
    <name type="scientific">Betta splendens</name>
    <name type="common">Siamese fighting fish</name>
    <dbReference type="NCBI Taxonomy" id="158456"/>
    <lineage>
        <taxon>Eukaryota</taxon>
        <taxon>Metazoa</taxon>
        <taxon>Chordata</taxon>
        <taxon>Craniata</taxon>
        <taxon>Vertebrata</taxon>
        <taxon>Euteleostomi</taxon>
        <taxon>Actinopterygii</taxon>
        <taxon>Neopterygii</taxon>
        <taxon>Teleostei</taxon>
        <taxon>Neoteleostei</taxon>
        <taxon>Acanthomorphata</taxon>
        <taxon>Anabantaria</taxon>
        <taxon>Anabantiformes</taxon>
        <taxon>Anabantoidei</taxon>
        <taxon>Osphronemidae</taxon>
        <taxon>Betta</taxon>
    </lineage>
</organism>
<reference evidence="4" key="1">
    <citation type="submission" date="2025-08" db="UniProtKB">
        <authorList>
            <consortium name="RefSeq"/>
        </authorList>
    </citation>
    <scope>IDENTIFICATION</scope>
</reference>
<dbReference type="PANTHER" id="PTHR28495">
    <property type="entry name" value="HYPOTHETICAL PROTEIN LOC100359752"/>
    <property type="match status" value="1"/>
</dbReference>
<dbReference type="RefSeq" id="XP_055364523.1">
    <property type="nucleotide sequence ID" value="XM_055508548.1"/>
</dbReference>
<feature type="domain" description="DUF4708" evidence="2">
    <location>
        <begin position="18"/>
        <end position="289"/>
    </location>
</feature>
<sequence length="656" mass="72284">MSVLCLTVTMMSGAVQPSLFFLSLPDLSKMVSVTLSLQQEDEESRSSQLKTCRELVLLYSDILASPALDCFTDITVVMAVSFFQKGIVQVFAQRHSLQLGSPQCVLSGVFQSCLSYSLVTRLAPRWNKAGPYLISGKNFVTDRGRMNAVNMELSTREGQLCFCIEASSVRLPPTTLEDFHLAPPVLRSFCSDPLSILDPSSTGGTIWCHVLPSMKKGQIITINRQLPRDGPFRTYKELQNHWNSLYGYRLPDLAEEEVVYCSIYFKLVGDRLFTYPLSCIRLQPVQRCPQVDLQQTLGSFLSDVKVQLPSVCGFPAHLTSKPFYHTVALNTAATVRDLSGEQVNLTPSSSIRLVLTQPPAPPPPPPVFAWSSMSQPHPAQGRRQRTLSSPSSTSHAVHSSGYQSASSLTSSTFSSSVCSPCPFPTQTWISPASKVVPIFKNKFQSHHVNIALLRVQKQRQNEGMDRKGRVTIPTVGKNKPTASSASFTVLPPPTIFSFKPQRSTGPHPSADSKPEPVLSLSPESKCNFSSQLQIKSKNKEKTSQRPAAQHEVPHLPCSSNVPSEGVLCESKVKKSRAVVRGVDVEQMARSHQLSEVNSATLLAWLKERGVLVSAKHKKEELMLKAYQFYRKKDFLQPRCFLSKGTASGAAALNSLN</sequence>
<dbReference type="Pfam" id="PF15813">
    <property type="entry name" value="DUF4708"/>
    <property type="match status" value="1"/>
</dbReference>
<evidence type="ECO:0000256" key="1">
    <source>
        <dbReference type="SAM" id="MobiDB-lite"/>
    </source>
</evidence>
<keyword evidence="3" id="KW-1185">Reference proteome</keyword>
<feature type="compositionally biased region" description="Low complexity" evidence="1">
    <location>
        <begin position="388"/>
        <end position="400"/>
    </location>
</feature>
<dbReference type="InterPro" id="IPR031643">
    <property type="entry name" value="DUF4708"/>
</dbReference>
<evidence type="ECO:0000313" key="3">
    <source>
        <dbReference type="Proteomes" id="UP000515150"/>
    </source>
</evidence>
<protein>
    <submittedName>
        <fullName evidence="4">Uncharacterized protein C18orf63-like isoform X1</fullName>
    </submittedName>
</protein>
<feature type="compositionally biased region" description="Polar residues" evidence="1">
    <location>
        <begin position="521"/>
        <end position="535"/>
    </location>
</feature>
<dbReference type="GeneID" id="114854275"/>
<name>A0A9W2XS53_BETSP</name>
<evidence type="ECO:0000313" key="4">
    <source>
        <dbReference type="RefSeq" id="XP_055364523.1"/>
    </source>
</evidence>
<evidence type="ECO:0000259" key="2">
    <source>
        <dbReference type="Pfam" id="PF15813"/>
    </source>
</evidence>
<gene>
    <name evidence="4" type="primary">LOC114854275</name>
</gene>
<dbReference type="OrthoDB" id="6285995at2759"/>
<accession>A0A9W2XS53</accession>
<proteinExistence type="predicted"/>
<dbReference type="PANTHER" id="PTHR28495:SF1">
    <property type="entry name" value="GENE, 17266-RELATED"/>
    <property type="match status" value="1"/>
</dbReference>
<feature type="region of interest" description="Disordered" evidence="1">
    <location>
        <begin position="364"/>
        <end position="400"/>
    </location>
</feature>